<reference evidence="1 2" key="1">
    <citation type="submission" date="2019-04" db="EMBL/GenBank/DDBJ databases">
        <title>Fungal friends and foes A comparative genomics study of 23 Aspergillus species from section Flavi.</title>
        <authorList>
            <consortium name="DOE Joint Genome Institute"/>
            <person name="Kjaerbolling I."/>
            <person name="Vesth T.C."/>
            <person name="Frisvad J.C."/>
            <person name="Nybo J.L."/>
            <person name="Theobald S."/>
            <person name="Kildgaard S."/>
            <person name="Petersen T.I."/>
            <person name="Kuo A."/>
            <person name="Sato A."/>
            <person name="Lyhne E.K."/>
            <person name="Kogle M.E."/>
            <person name="Wiebenga A."/>
            <person name="Kun R.S."/>
            <person name="Lubbers R.J."/>
            <person name="Makela M.R."/>
            <person name="Barry K."/>
            <person name="Chovatia M."/>
            <person name="Clum A."/>
            <person name="Daum C."/>
            <person name="Haridas S."/>
            <person name="He G."/>
            <person name="LaButti K."/>
            <person name="Lipzen A."/>
            <person name="Mondo S."/>
            <person name="Pangilinan J."/>
            <person name="Riley R."/>
            <person name="Salamov A."/>
            <person name="Simmons B.A."/>
            <person name="Magnuson J.K."/>
            <person name="Henrissat B."/>
            <person name="Mortensen U.H."/>
            <person name="Larsen T.O."/>
            <person name="De vries R.P."/>
            <person name="Grigoriev I.V."/>
            <person name="Machida M."/>
            <person name="Baker S.E."/>
            <person name="Andersen M.R."/>
        </authorList>
    </citation>
    <scope>NUCLEOTIDE SEQUENCE [LARGE SCALE GENOMIC DNA]</scope>
    <source>
        <strain evidence="1 2">CBS 126849</strain>
    </source>
</reference>
<sequence length="100" mass="11678">MALGAESTYLQTCFQESFLRIGMREVHVEGADVHTVWRIWQLIYLYHYSTDLCPWTMIPETLSGPYLHLQVYLLASCWGLSDELQHKALRSYTDALDRHS</sequence>
<name>A0A5N6E6H4_9EURO</name>
<dbReference type="EMBL" id="ML733959">
    <property type="protein sequence ID" value="KAB8212725.1"/>
    <property type="molecule type" value="Genomic_DNA"/>
</dbReference>
<evidence type="ECO:0000313" key="1">
    <source>
        <dbReference type="EMBL" id="KAB8212725.1"/>
    </source>
</evidence>
<dbReference type="Proteomes" id="UP000326799">
    <property type="component" value="Unassembled WGS sequence"/>
</dbReference>
<protein>
    <submittedName>
        <fullName evidence="1">Uncharacterized protein</fullName>
    </submittedName>
</protein>
<gene>
    <name evidence="1" type="ORF">BDV33DRAFT_210954</name>
</gene>
<organism evidence="1 2">
    <name type="scientific">Aspergillus novoparasiticus</name>
    <dbReference type="NCBI Taxonomy" id="986946"/>
    <lineage>
        <taxon>Eukaryota</taxon>
        <taxon>Fungi</taxon>
        <taxon>Dikarya</taxon>
        <taxon>Ascomycota</taxon>
        <taxon>Pezizomycotina</taxon>
        <taxon>Eurotiomycetes</taxon>
        <taxon>Eurotiomycetidae</taxon>
        <taxon>Eurotiales</taxon>
        <taxon>Aspergillaceae</taxon>
        <taxon>Aspergillus</taxon>
        <taxon>Aspergillus subgen. Circumdati</taxon>
    </lineage>
</organism>
<keyword evidence="2" id="KW-1185">Reference proteome</keyword>
<dbReference type="AlphaFoldDB" id="A0A5N6E6H4"/>
<evidence type="ECO:0000313" key="2">
    <source>
        <dbReference type="Proteomes" id="UP000326799"/>
    </source>
</evidence>
<accession>A0A5N6E6H4</accession>
<proteinExistence type="predicted"/>